<dbReference type="PANTHER" id="PTHR15682">
    <property type="entry name" value="UNHEALTHY RIBOSOME BIOGENESIS PROTEIN 2 HOMOLOG"/>
    <property type="match status" value="1"/>
</dbReference>
<organism evidence="2 3">
    <name type="scientific">Bombus vosnesenskii</name>
    <dbReference type="NCBI Taxonomy" id="207650"/>
    <lineage>
        <taxon>Eukaryota</taxon>
        <taxon>Metazoa</taxon>
        <taxon>Ecdysozoa</taxon>
        <taxon>Arthropoda</taxon>
        <taxon>Hexapoda</taxon>
        <taxon>Insecta</taxon>
        <taxon>Pterygota</taxon>
        <taxon>Neoptera</taxon>
        <taxon>Endopterygota</taxon>
        <taxon>Hymenoptera</taxon>
        <taxon>Apocrita</taxon>
        <taxon>Aculeata</taxon>
        <taxon>Apoidea</taxon>
        <taxon>Anthophila</taxon>
        <taxon>Apidae</taxon>
        <taxon>Bombus</taxon>
        <taxon>Pyrobombus</taxon>
    </lineage>
</organism>
<dbReference type="KEGG" id="bvk:117238731"/>
<evidence type="ECO:0000259" key="1">
    <source>
        <dbReference type="Pfam" id="PF10441"/>
    </source>
</evidence>
<dbReference type="GO" id="GO:0005730">
    <property type="term" value="C:nucleolus"/>
    <property type="evidence" value="ECO:0007669"/>
    <property type="project" value="TreeGrafter"/>
</dbReference>
<reference evidence="3" key="1">
    <citation type="submission" date="2025-08" db="UniProtKB">
        <authorList>
            <consortium name="RefSeq"/>
        </authorList>
    </citation>
    <scope>IDENTIFICATION</scope>
    <source>
        <tissue evidence="3">Muscle</tissue>
    </source>
</reference>
<protein>
    <submittedName>
        <fullName evidence="3">Uncharacterized protein LOC117238731 isoform X1</fullName>
    </submittedName>
</protein>
<proteinExistence type="predicted"/>
<dbReference type="InterPro" id="IPR052609">
    <property type="entry name" value="Ribosome_Biogenesis_Reg"/>
</dbReference>
<name>A0A6J3L2A2_9HYME</name>
<evidence type="ECO:0000313" key="2">
    <source>
        <dbReference type="Proteomes" id="UP000504631"/>
    </source>
</evidence>
<dbReference type="Pfam" id="PF10441">
    <property type="entry name" value="Urb2"/>
    <property type="match status" value="1"/>
</dbReference>
<evidence type="ECO:0000313" key="3">
    <source>
        <dbReference type="RefSeq" id="XP_033359768.1"/>
    </source>
</evidence>
<gene>
    <name evidence="3" type="primary">LOC117238731</name>
</gene>
<feature type="domain" description="Nucleolar 27S pre-rRNA processing Urb2/Npa2 C-terminal" evidence="1">
    <location>
        <begin position="1082"/>
        <end position="1268"/>
    </location>
</feature>
<dbReference type="RefSeq" id="XP_033359768.1">
    <property type="nucleotide sequence ID" value="XM_033503877.1"/>
</dbReference>
<dbReference type="GO" id="GO:0042254">
    <property type="term" value="P:ribosome biogenesis"/>
    <property type="evidence" value="ECO:0007669"/>
    <property type="project" value="TreeGrafter"/>
</dbReference>
<dbReference type="PANTHER" id="PTHR15682:SF2">
    <property type="entry name" value="UNHEALTHY RIBOSOME BIOGENESIS PROTEIN 2 HOMOLOG"/>
    <property type="match status" value="1"/>
</dbReference>
<sequence>MSLSVELLRRLNSDEEPLPKRLKLAENAFCAIDIPIIHKEDLILQWLCNMCPMDQEAWDSLKNCLKTEYLDIKSDVIKLLIKLFVETFQKDVKHIREDVFECCRLLTFNNRIAQYFINKPKDLGLLTKSLLECVNSVFKHTFNIGEKSMEGIKISLINKSNGLILTAYNTVINVVENIIQIYKSAFITKDSLRIMFIHDILYPLCVIIDHDCTDNTNRLGAITHKCIQQLIFGRKHTQSGEFLKDEDITQFKNLLSILTGHAKTKDFQSNLMTFTFLFRVAVITFKSDTVTLDIILRKLVECSGTHKREVLNTFLKCLNDITFNFDNKVHEITLFDYCQNIINDILISKSMSNADYNLLIQFCYFNPLIIERKVKDILRKMFIEKSVLEYKHLMISILDAFIHLREEEKLISAILIALKDSLSHVSHHISSGSSICFPSEFKEKLMKAVNNVTNSQSVVMLRTLTYHLKTDCLQMLESNNTSGNVLILRAIVELLITLLDGICIFEYSRTSTSYTKFVNTFDDVRNILSLLLVKTLSSNQDEEVVILLTAIFSWNETQRALKYYVPNTISENLILPISETQWHQLIKKIKKFGNEDCKNNMNKLILQQVKMSQNTLTESPVILKSLIGGIERCWGLILKFDTEIIPSLSNEQVLKLTHLLLADMVSNADNFNEWVKVLHKNDLKENKRLMIFILTGVFTQIGYLATEGITKSISKYLDAELLLEAEIVECEKINDVLMSLKEELLVNKWVQMQNILLHKIKVYLEILLHLPLIFLDTNLKVITLMFIFAVRMECNQSNEIVFLCNIMFSDLLEKPNIDIFQYIDPFLLLQLLPQNKTFKKSLELFLKNCSYKSLNKFIKCSTNSKENMFFLLESMERVKSKLNVDQKIIIKKAEKKLIRIAMETLSFEMKNSYDMKILNLLLRIGIKDENIDEKLKDVTESTIEHIFVNNTNNEITNELLQDGLQLMVVILHNKKVFHVTNQTKRAIWYALFKYPCIDVLTPLLASSELNELSEFTEELHDQLVKTLLGKQENNLENICIIWNAILKTDMSNDRNKLRLIAINNLIQTIQTVNILEKFWPTLLKLIHNIVAAKHLYLPGYIIDMSIIVSLKSLQANTILIFSDSLALCNVLLKMRTNLISDKIPLLLILYRQILSIFIHKSKSIINKSEEHTFKCLALDIEKFTSSLVKLKKDMIRISPYLVADLLKLLSESSIPNFIKMSIQNCINQLISVCDQHGLALLSRTLPVSMQEIFKTQLDTYNKFYKFIGKI</sequence>
<dbReference type="AlphaFoldDB" id="A0A6J3L2A2"/>
<keyword evidence="2" id="KW-1185">Reference proteome</keyword>
<dbReference type="GeneID" id="117238731"/>
<accession>A0A6J3L2A2</accession>
<dbReference type="Proteomes" id="UP000504631">
    <property type="component" value="Unplaced"/>
</dbReference>
<dbReference type="InterPro" id="IPR018849">
    <property type="entry name" value="Urb2/Npa2_C"/>
</dbReference>